<dbReference type="GO" id="GO:0005634">
    <property type="term" value="C:nucleus"/>
    <property type="evidence" value="ECO:0007669"/>
    <property type="project" value="UniProtKB-SubCell"/>
</dbReference>
<keyword evidence="8" id="KW-1185">Reference proteome</keyword>
<feature type="compositionally biased region" description="Low complexity" evidence="5">
    <location>
        <begin position="579"/>
        <end position="593"/>
    </location>
</feature>
<gene>
    <name evidence="7" type="ORF">B4U79_13036</name>
</gene>
<feature type="compositionally biased region" description="Polar residues" evidence="5">
    <location>
        <begin position="759"/>
        <end position="770"/>
    </location>
</feature>
<dbReference type="GO" id="GO:0000978">
    <property type="term" value="F:RNA polymerase II cis-regulatory region sequence-specific DNA binding"/>
    <property type="evidence" value="ECO:0007669"/>
    <property type="project" value="TreeGrafter"/>
</dbReference>
<evidence type="ECO:0000256" key="3">
    <source>
        <dbReference type="ARBA" id="ARBA00023163"/>
    </source>
</evidence>
<feature type="compositionally biased region" description="Pro residues" evidence="5">
    <location>
        <begin position="507"/>
        <end position="517"/>
    </location>
</feature>
<dbReference type="EMBL" id="NCKU01004381">
    <property type="protein sequence ID" value="RWS06032.1"/>
    <property type="molecule type" value="Genomic_DNA"/>
</dbReference>
<accession>A0A3S3P1H8</accession>
<dbReference type="InterPro" id="IPR020604">
    <property type="entry name" value="CTF/NFI_DNA-bd-dom"/>
</dbReference>
<organism evidence="7 8">
    <name type="scientific">Dinothrombium tinctorium</name>
    <dbReference type="NCBI Taxonomy" id="1965070"/>
    <lineage>
        <taxon>Eukaryota</taxon>
        <taxon>Metazoa</taxon>
        <taxon>Ecdysozoa</taxon>
        <taxon>Arthropoda</taxon>
        <taxon>Chelicerata</taxon>
        <taxon>Arachnida</taxon>
        <taxon>Acari</taxon>
        <taxon>Acariformes</taxon>
        <taxon>Trombidiformes</taxon>
        <taxon>Prostigmata</taxon>
        <taxon>Anystina</taxon>
        <taxon>Parasitengona</taxon>
        <taxon>Trombidioidea</taxon>
        <taxon>Trombidiidae</taxon>
        <taxon>Dinothrombium</taxon>
    </lineage>
</organism>
<feature type="region of interest" description="Disordered" evidence="5">
    <location>
        <begin position="744"/>
        <end position="788"/>
    </location>
</feature>
<evidence type="ECO:0000256" key="2">
    <source>
        <dbReference type="ARBA" id="ARBA00023015"/>
    </source>
</evidence>
<evidence type="ECO:0000256" key="1">
    <source>
        <dbReference type="ARBA" id="ARBA00004123"/>
    </source>
</evidence>
<comment type="subcellular location">
    <subcellularLocation>
        <location evidence="1">Nucleus</location>
    </subcellularLocation>
</comment>
<feature type="compositionally biased region" description="Polar residues" evidence="5">
    <location>
        <begin position="320"/>
        <end position="366"/>
    </location>
</feature>
<feature type="domain" description="CTF/NF-I" evidence="6">
    <location>
        <begin position="1"/>
        <end position="191"/>
    </location>
</feature>
<reference evidence="7 8" key="1">
    <citation type="journal article" date="2018" name="Gigascience">
        <title>Genomes of trombidid mites reveal novel predicted allergens and laterally-transferred genes associated with secondary metabolism.</title>
        <authorList>
            <person name="Dong X."/>
            <person name="Chaisiri K."/>
            <person name="Xia D."/>
            <person name="Armstrong S.D."/>
            <person name="Fang Y."/>
            <person name="Donnelly M.J."/>
            <person name="Kadowaki T."/>
            <person name="McGarry J.W."/>
            <person name="Darby A.C."/>
            <person name="Makepeace B.L."/>
        </authorList>
    </citation>
    <scope>NUCLEOTIDE SEQUENCE [LARGE SCALE GENOMIC DNA]</scope>
    <source>
        <strain evidence="7">UoL-WK</strain>
    </source>
</reference>
<dbReference type="Proteomes" id="UP000285301">
    <property type="component" value="Unassembled WGS sequence"/>
</dbReference>
<dbReference type="GO" id="GO:0000981">
    <property type="term" value="F:DNA-binding transcription factor activity, RNA polymerase II-specific"/>
    <property type="evidence" value="ECO:0007669"/>
    <property type="project" value="TreeGrafter"/>
</dbReference>
<evidence type="ECO:0000256" key="4">
    <source>
        <dbReference type="ARBA" id="ARBA00023242"/>
    </source>
</evidence>
<keyword evidence="2" id="KW-0805">Transcription regulation</keyword>
<feature type="region of interest" description="Disordered" evidence="5">
    <location>
        <begin position="316"/>
        <end position="392"/>
    </location>
</feature>
<dbReference type="SMART" id="SM00523">
    <property type="entry name" value="DWA"/>
    <property type="match status" value="1"/>
</dbReference>
<keyword evidence="4" id="KW-0539">Nucleus</keyword>
<evidence type="ECO:0000313" key="7">
    <source>
        <dbReference type="EMBL" id="RWS06032.1"/>
    </source>
</evidence>
<feature type="region of interest" description="Disordered" evidence="5">
    <location>
        <begin position="473"/>
        <end position="593"/>
    </location>
</feature>
<dbReference type="AlphaFoldDB" id="A0A3S3P1H8"/>
<proteinExistence type="predicted"/>
<comment type="caution">
    <text evidence="7">The sequence shown here is derived from an EMBL/GenBank/DDBJ whole genome shotgun (WGS) entry which is preliminary data.</text>
</comment>
<dbReference type="Pfam" id="PF03165">
    <property type="entry name" value="MH1"/>
    <property type="match status" value="1"/>
</dbReference>
<evidence type="ECO:0000259" key="6">
    <source>
        <dbReference type="PROSITE" id="PS51080"/>
    </source>
</evidence>
<protein>
    <recommendedName>
        <fullName evidence="6">CTF/NF-I domain-containing protein</fullName>
    </recommendedName>
</protein>
<dbReference type="PANTHER" id="PTHR11492">
    <property type="entry name" value="NUCLEAR FACTOR I"/>
    <property type="match status" value="1"/>
</dbReference>
<dbReference type="PANTHER" id="PTHR11492:SF8">
    <property type="entry name" value="NUCLEAR FACTOR I, ISOFORM B"/>
    <property type="match status" value="1"/>
</dbReference>
<dbReference type="OrthoDB" id="10055441at2759"/>
<evidence type="ECO:0000313" key="8">
    <source>
        <dbReference type="Proteomes" id="UP000285301"/>
    </source>
</evidence>
<dbReference type="InterPro" id="IPR003619">
    <property type="entry name" value="MAD_homology1_Dwarfin-type"/>
</dbReference>
<feature type="compositionally biased region" description="Low complexity" evidence="5">
    <location>
        <begin position="771"/>
        <end position="788"/>
    </location>
</feature>
<name>A0A3S3P1H8_9ACAR</name>
<feature type="compositionally biased region" description="Polar residues" evidence="5">
    <location>
        <begin position="549"/>
        <end position="559"/>
    </location>
</feature>
<sequence>MVVVFGHTSLCLSSAPSTGAVSEETITFATNSSSSAVQSDFQNHRYYRYDSRIDCMPLNEKIEVKQKWASRLLGKLRKDITQECREDFVLGITGKKRINCVLSNPDQKGKMRRIDCLRQADKVWRLDLVMVILFKAIPLESTDGERLEKSPECLNPNLCVNPYHINVSVRELDLYLANYIFSHDSLRGNIDAMCDSNEQDENDTMNINNTSNLTANTIMTTGVFTSAELYRLSKASIMTPIGSGSSGNASSSAGSSGAVGNVPGQPPLHVIKLEPTYAYCNSYSPVSEMQANVQSHGGLASNLGVISSLTSQSSGLPSLNTSLGVTESMSSHNHQATHSMHHNNLSIVATSPNNVNEPSSLQQHSGPSPHKRPRRLPSVGQEEDGGDIGSYYSDNHSWADGLSDLHEGHSPVSVAMGNVTGCIATSHHHHQLPIPSTSVSGVPISSAYYSLPGKYQENGDTLSDFVNLVCQEAQQPPTGGSSGGEDEQNVERNSPKINYYNPMTTMLPPPPPAPMARPVPIIRSVQSESCSPDLGPSPTPSPPGNTSNQNVSGNDSNANRVLVHRGVSSGRETRENTQTPSPHSSSSSTLPHSVVTDAGINANRSVMNSFTTLTRADHSFVHVHSPQLFTYPNINSVNAMSGAISPTNLSMFTTTAGTGMSSASTSRNTPRAASVPRWSTSAGFIALDENIDYSVMAGLMTSPSPNPDVDSPHIIGAEGKRDEETAFWYDFSLKTDRFFSVVHSGTDPGGGQSNEGCADNSSLSDNQQPQSGNGTNETSGSSSVTTKS</sequence>
<evidence type="ECO:0000256" key="5">
    <source>
        <dbReference type="SAM" id="MobiDB-lite"/>
    </source>
</evidence>
<keyword evidence="3" id="KW-0804">Transcription</keyword>
<dbReference type="InterPro" id="IPR000647">
    <property type="entry name" value="CTF/NFI"/>
</dbReference>
<dbReference type="PROSITE" id="PS51080">
    <property type="entry name" value="CTF_NFI_2"/>
    <property type="match status" value="1"/>
</dbReference>
<dbReference type="STRING" id="1965070.A0A3S3P1H8"/>